<dbReference type="Proteomes" id="UP000319257">
    <property type="component" value="Unassembled WGS sequence"/>
</dbReference>
<dbReference type="GeneID" id="41974680"/>
<gene>
    <name evidence="2" type="ORF">E0L32_007233</name>
</gene>
<feature type="compositionally biased region" description="Basic residues" evidence="1">
    <location>
        <begin position="760"/>
        <end position="776"/>
    </location>
</feature>
<feature type="compositionally biased region" description="Acidic residues" evidence="1">
    <location>
        <begin position="740"/>
        <end position="753"/>
    </location>
</feature>
<feature type="compositionally biased region" description="Basic and acidic residues" evidence="1">
    <location>
        <begin position="21"/>
        <end position="30"/>
    </location>
</feature>
<comment type="caution">
    <text evidence="2">The sequence shown here is derived from an EMBL/GenBank/DDBJ whole genome shotgun (WGS) entry which is preliminary data.</text>
</comment>
<dbReference type="OrthoDB" id="4159838at2759"/>
<dbReference type="RefSeq" id="XP_030993829.1">
    <property type="nucleotide sequence ID" value="XM_031141954.1"/>
</dbReference>
<evidence type="ECO:0000313" key="2">
    <source>
        <dbReference type="EMBL" id="TPX12118.1"/>
    </source>
</evidence>
<accession>A0A507B5J1</accession>
<reference evidence="2 3" key="1">
    <citation type="submission" date="2019-06" db="EMBL/GenBank/DDBJ databases">
        <title>Draft genome sequence of the filamentous fungus Phialemoniopsis curvata isolated from diesel fuel.</title>
        <authorList>
            <person name="Varaljay V.A."/>
            <person name="Lyon W.J."/>
            <person name="Crouch A.L."/>
            <person name="Drake C.E."/>
            <person name="Hollomon J.M."/>
            <person name="Nadeau L.J."/>
            <person name="Nunn H.S."/>
            <person name="Stevenson B.S."/>
            <person name="Bojanowski C.L."/>
            <person name="Crookes-Goodson W.J."/>
        </authorList>
    </citation>
    <scope>NUCLEOTIDE SEQUENCE [LARGE SCALE GENOMIC DNA]</scope>
    <source>
        <strain evidence="2 3">D216</strain>
    </source>
</reference>
<feature type="compositionally biased region" description="Polar residues" evidence="1">
    <location>
        <begin position="815"/>
        <end position="825"/>
    </location>
</feature>
<evidence type="ECO:0000313" key="3">
    <source>
        <dbReference type="Proteomes" id="UP000319257"/>
    </source>
</evidence>
<sequence>MDTGIAYTSLFGVGLGAAEAQEHIRQEGKKTNPTTKPETPQPWTATRCHRLLRPLLSHVAALRKEVSRKPTDPAPDTSSANLKRANPARDEPPPRKRLRYTYSSRTSRKERHVQVRVITGNPSVSKNRSATGPDLRDTILPTPVVRRVRGQLVSSPIQPSTASTGALPDQGAKRIYSGLSARDAFQAELSQLRKQVSSSKYSLYESIFRALEALLRTTRQQDSAPRSKSLMSMCLRRVPDLITELEQWEQEEAEANGTKSAILSSKVSSEIYEDLESMGAVNGWSHLRNVVRGHGTRIIKDAIAEGLLNFTFCKLLVKLCENSAAYIEAETILEAMANIQYPEPSAAESTFSKAGPMAPLRVFIDYSNSTGRRAALFRTLEQLLTTGLIPATWLITPAFAAIWSIVARALTTSSTSREAISFAATMLSMLTAQNPSIATALTKKDPKLVSRQVLTAALALLTSMVILGQETLVEYPEIRSSHKIQAISKRVLYTIQTSLSDTSTRRREDIKIKRYILHHCLFFMRHPAHISLVTHDDSYSKVIHRCWEEALQEGTAGSRWTQRYDAVIDLVSSIANCCGRASSATSAHTYLAQVCTRLTSIAGLDNHLKQLRADAAFSLADRTGDMRDLAFAEGLETRRTPARSRDDRPPSSRNALFSGYRWEGGLSEWVTATPLVRKTSIVPARALCQLSPSCSSSEHSVAATPRSMQKYETESPSASLQDDNEISDEEDGQISAADNGSDDDDDSSATEDETTQKHQTGSRRHAPVSRPQRQKQTRMGSTRRSGATGLLSLLPDDELGMEQENRYHAAKKPKNQASKGRQKLSSLHAKSRPPLRSLSNLVGGDGQDSDDELGM</sequence>
<protein>
    <submittedName>
        <fullName evidence="2">Uncharacterized protein</fullName>
    </submittedName>
</protein>
<feature type="region of interest" description="Disordered" evidence="1">
    <location>
        <begin position="692"/>
        <end position="855"/>
    </location>
</feature>
<dbReference type="AlphaFoldDB" id="A0A507B5J1"/>
<dbReference type="InParanoid" id="A0A507B5J1"/>
<proteinExistence type="predicted"/>
<evidence type="ECO:0000256" key="1">
    <source>
        <dbReference type="SAM" id="MobiDB-lite"/>
    </source>
</evidence>
<name>A0A507B5J1_9PEZI</name>
<feature type="compositionally biased region" description="Acidic residues" evidence="1">
    <location>
        <begin position="722"/>
        <end position="732"/>
    </location>
</feature>
<organism evidence="2 3">
    <name type="scientific">Thyridium curvatum</name>
    <dbReference type="NCBI Taxonomy" id="1093900"/>
    <lineage>
        <taxon>Eukaryota</taxon>
        <taxon>Fungi</taxon>
        <taxon>Dikarya</taxon>
        <taxon>Ascomycota</taxon>
        <taxon>Pezizomycotina</taxon>
        <taxon>Sordariomycetes</taxon>
        <taxon>Sordariomycetidae</taxon>
        <taxon>Thyridiales</taxon>
        <taxon>Thyridiaceae</taxon>
        <taxon>Thyridium</taxon>
    </lineage>
</organism>
<feature type="region of interest" description="Disordered" evidence="1">
    <location>
        <begin position="64"/>
        <end position="110"/>
    </location>
</feature>
<feature type="region of interest" description="Disordered" evidence="1">
    <location>
        <begin position="21"/>
        <end position="43"/>
    </location>
</feature>
<dbReference type="EMBL" id="SKBQ01000043">
    <property type="protein sequence ID" value="TPX12118.1"/>
    <property type="molecule type" value="Genomic_DNA"/>
</dbReference>
<keyword evidence="3" id="KW-1185">Reference proteome</keyword>
<feature type="compositionally biased region" description="Low complexity" evidence="1">
    <location>
        <begin position="31"/>
        <end position="42"/>
    </location>
</feature>